<gene>
    <name evidence="5" type="ORF">HF852_03025</name>
</gene>
<dbReference type="InterPro" id="IPR040921">
    <property type="entry name" value="Peptidase_S66C"/>
</dbReference>
<comment type="similarity">
    <text evidence="1">Belongs to the peptidase S66 family.</text>
</comment>
<dbReference type="Pfam" id="PF02016">
    <property type="entry name" value="Peptidase_S66"/>
    <property type="match status" value="1"/>
</dbReference>
<dbReference type="CDD" id="cd07062">
    <property type="entry name" value="Peptidase_S66_mccF_like"/>
    <property type="match status" value="1"/>
</dbReference>
<protein>
    <submittedName>
        <fullName evidence="5">LD-carboxypeptidase</fullName>
    </submittedName>
</protein>
<evidence type="ECO:0000256" key="1">
    <source>
        <dbReference type="ARBA" id="ARBA00010233"/>
    </source>
</evidence>
<sequence>MTTSSSPSPHLSPAHHARLRPGDRVAVLSPSFAAPSIGPEVHEQALRRIRDDLGLTPVEFPTTRRHAAPPADRAADIQAAFADPGIKAIFATLGGEDQITVVPLLDDDVLRDHPKPFFGYSDNTHLHNHLRGLGLTSVYGGSTQVHLGAGPHIDDVHLRSLRAALFGEGLEADADAGVDARGGELEITDPGEMEDFGVHWASRDALTQFGERRPARPWEWAGPAVEVAGPTWGGCLESLVEVGMAGRFPNPAQLRGAILMVETAEEVPPVSWVRRWMRALGEAGILDEVAGVIAACPPTATMTEVPDEAARRGYADDQAHAIISTVAAYNPDAPVCVGIPFGHTRPQWVLPYGGVMRLDGADRRVFARY</sequence>
<proteinExistence type="inferred from homology"/>
<keyword evidence="2" id="KW-0378">Hydrolase</keyword>
<dbReference type="Gene3D" id="3.50.30.60">
    <property type="entry name" value="LD-carboxypeptidase A C-terminal domain-like"/>
    <property type="match status" value="1"/>
</dbReference>
<dbReference type="Gene3D" id="3.40.50.10740">
    <property type="entry name" value="Class I glutamine amidotransferase-like"/>
    <property type="match status" value="1"/>
</dbReference>
<dbReference type="SUPFAM" id="SSF141986">
    <property type="entry name" value="LD-carboxypeptidase A C-terminal domain-like"/>
    <property type="match status" value="1"/>
</dbReference>
<organism evidence="5 6">
    <name type="scientific">Corynebacterium xerosis</name>
    <dbReference type="NCBI Taxonomy" id="1725"/>
    <lineage>
        <taxon>Bacteria</taxon>
        <taxon>Bacillati</taxon>
        <taxon>Actinomycetota</taxon>
        <taxon>Actinomycetes</taxon>
        <taxon>Mycobacteriales</taxon>
        <taxon>Corynebacteriaceae</taxon>
        <taxon>Corynebacterium</taxon>
    </lineage>
</organism>
<dbReference type="AlphaFoldDB" id="A0A7X9SV39"/>
<dbReference type="InterPro" id="IPR027461">
    <property type="entry name" value="Carboxypeptidase_A_C_sf"/>
</dbReference>
<evidence type="ECO:0000313" key="5">
    <source>
        <dbReference type="EMBL" id="NMF08586.1"/>
    </source>
</evidence>
<dbReference type="Pfam" id="PF17676">
    <property type="entry name" value="Peptidase_S66C"/>
    <property type="match status" value="1"/>
</dbReference>
<dbReference type="InterPro" id="IPR029062">
    <property type="entry name" value="Class_I_gatase-like"/>
</dbReference>
<dbReference type="Proteomes" id="UP000589552">
    <property type="component" value="Unassembled WGS sequence"/>
</dbReference>
<dbReference type="PANTHER" id="PTHR30237">
    <property type="entry name" value="MURAMOYLTETRAPEPTIDE CARBOXYPEPTIDASE"/>
    <property type="match status" value="1"/>
</dbReference>
<name>A0A7X9SV39_9CORY</name>
<evidence type="ECO:0000259" key="4">
    <source>
        <dbReference type="Pfam" id="PF17676"/>
    </source>
</evidence>
<feature type="domain" description="LD-carboxypeptidase N-terminal" evidence="3">
    <location>
        <begin position="25"/>
        <end position="140"/>
    </location>
</feature>
<keyword evidence="5" id="KW-0645">Protease</keyword>
<dbReference type="InterPro" id="IPR027478">
    <property type="entry name" value="LdcA_N"/>
</dbReference>
<dbReference type="InterPro" id="IPR040449">
    <property type="entry name" value="Peptidase_S66_N"/>
</dbReference>
<dbReference type="GO" id="GO:0004180">
    <property type="term" value="F:carboxypeptidase activity"/>
    <property type="evidence" value="ECO:0007669"/>
    <property type="project" value="UniProtKB-KW"/>
</dbReference>
<accession>A0A7X9SV39</accession>
<comment type="caution">
    <text evidence="5">The sequence shown here is derived from an EMBL/GenBank/DDBJ whole genome shotgun (WGS) entry which is preliminary data.</text>
</comment>
<dbReference type="RefSeq" id="WP_168937300.1">
    <property type="nucleotide sequence ID" value="NZ_JABAGA010000001.1"/>
</dbReference>
<keyword evidence="5" id="KW-0121">Carboxypeptidase</keyword>
<dbReference type="PANTHER" id="PTHR30237:SF4">
    <property type="entry name" value="LD-CARBOXYPEPTIDASE C-TERMINAL DOMAIN-CONTAINING PROTEIN"/>
    <property type="match status" value="1"/>
</dbReference>
<dbReference type="SUPFAM" id="SSF52317">
    <property type="entry name" value="Class I glutamine amidotransferase-like"/>
    <property type="match status" value="1"/>
</dbReference>
<reference evidence="5 6" key="1">
    <citation type="submission" date="2020-04" db="EMBL/GenBank/DDBJ databases">
        <authorList>
            <person name="Hitch T.C.A."/>
            <person name="Wylensek D."/>
            <person name="Clavel T."/>
        </authorList>
    </citation>
    <scope>NUCLEOTIDE SEQUENCE [LARGE SCALE GENOMIC DNA]</scope>
    <source>
        <strain evidence="5 6">BL-383-APC-2I</strain>
    </source>
</reference>
<evidence type="ECO:0000259" key="3">
    <source>
        <dbReference type="Pfam" id="PF02016"/>
    </source>
</evidence>
<feature type="domain" description="LD-carboxypeptidase C-terminal" evidence="4">
    <location>
        <begin position="229"/>
        <end position="358"/>
    </location>
</feature>
<dbReference type="InterPro" id="IPR003507">
    <property type="entry name" value="S66_fam"/>
</dbReference>
<evidence type="ECO:0000313" key="6">
    <source>
        <dbReference type="Proteomes" id="UP000589552"/>
    </source>
</evidence>
<dbReference type="EMBL" id="JABAGA010000001">
    <property type="protein sequence ID" value="NMF08586.1"/>
    <property type="molecule type" value="Genomic_DNA"/>
</dbReference>
<evidence type="ECO:0000256" key="2">
    <source>
        <dbReference type="ARBA" id="ARBA00022801"/>
    </source>
</evidence>